<dbReference type="Gene3D" id="3.40.50.880">
    <property type="match status" value="1"/>
</dbReference>
<gene>
    <name evidence="3" type="ORF">FZ040_09610</name>
</gene>
<dbReference type="AlphaFoldDB" id="A0A5D6W4B8"/>
<dbReference type="InterPro" id="IPR029062">
    <property type="entry name" value="Class_I_gatase-like"/>
</dbReference>
<dbReference type="PROSITE" id="PS51273">
    <property type="entry name" value="GATASE_TYPE_1"/>
    <property type="match status" value="1"/>
</dbReference>
<dbReference type="FunFam" id="3.40.50.880:FF:000003">
    <property type="entry name" value="Anthranilate synthase component II"/>
    <property type="match status" value="1"/>
</dbReference>
<dbReference type="RefSeq" id="WP_149171780.1">
    <property type="nucleotide sequence ID" value="NZ_VTOY01000008.1"/>
</dbReference>
<dbReference type="GO" id="GO:0004049">
    <property type="term" value="F:anthranilate synthase activity"/>
    <property type="evidence" value="ECO:0007669"/>
    <property type="project" value="TreeGrafter"/>
</dbReference>
<protein>
    <submittedName>
        <fullName evidence="3">Aminodeoxychorismate/anthranilate synthase component II</fullName>
    </submittedName>
</protein>
<dbReference type="InterPro" id="IPR050472">
    <property type="entry name" value="Anth_synth/Amidotransfase"/>
</dbReference>
<dbReference type="SUPFAM" id="SSF52317">
    <property type="entry name" value="Class I glutamine amidotransferase-like"/>
    <property type="match status" value="1"/>
</dbReference>
<reference evidence="3 4" key="1">
    <citation type="submission" date="2019-08" db="EMBL/GenBank/DDBJ databases">
        <title>Selenomonas sp. mPRGC5 and Selenomonas sp. mPRGC8 isolated from ruminal fluid of dairy goat (Capra hircus).</title>
        <authorList>
            <person name="Poothong S."/>
            <person name="Nuengjamnong C."/>
            <person name="Tanasupawat S."/>
        </authorList>
    </citation>
    <scope>NUCLEOTIDE SEQUENCE [LARGE SCALE GENOMIC DNA]</scope>
    <source>
        <strain evidence="4">mPRGC5</strain>
    </source>
</reference>
<dbReference type="GO" id="GO:0005829">
    <property type="term" value="C:cytosol"/>
    <property type="evidence" value="ECO:0007669"/>
    <property type="project" value="TreeGrafter"/>
</dbReference>
<evidence type="ECO:0000256" key="1">
    <source>
        <dbReference type="ARBA" id="ARBA00022962"/>
    </source>
</evidence>
<dbReference type="PRINTS" id="PR00097">
    <property type="entry name" value="ANTSNTHASEII"/>
</dbReference>
<proteinExistence type="predicted"/>
<feature type="domain" description="Glutamine amidotransferase" evidence="2">
    <location>
        <begin position="4"/>
        <end position="188"/>
    </location>
</feature>
<evidence type="ECO:0000259" key="2">
    <source>
        <dbReference type="Pfam" id="PF00117"/>
    </source>
</evidence>
<keyword evidence="4" id="KW-1185">Reference proteome</keyword>
<dbReference type="PRINTS" id="PR00099">
    <property type="entry name" value="CPSGATASE"/>
</dbReference>
<accession>A0A5D6W4B8</accession>
<name>A0A5D6W4B8_9FIRM</name>
<dbReference type="Proteomes" id="UP000323646">
    <property type="component" value="Unassembled WGS sequence"/>
</dbReference>
<dbReference type="CDD" id="cd01743">
    <property type="entry name" value="GATase1_Anthranilate_Synthase"/>
    <property type="match status" value="1"/>
</dbReference>
<dbReference type="InterPro" id="IPR006221">
    <property type="entry name" value="TrpG/PapA_dom"/>
</dbReference>
<dbReference type="InterPro" id="IPR017926">
    <property type="entry name" value="GATASE"/>
</dbReference>
<evidence type="ECO:0000313" key="3">
    <source>
        <dbReference type="EMBL" id="TYZ21648.1"/>
    </source>
</evidence>
<dbReference type="OrthoDB" id="9804328at2"/>
<dbReference type="NCBIfam" id="TIGR00566">
    <property type="entry name" value="trpG_papA"/>
    <property type="match status" value="1"/>
</dbReference>
<organism evidence="3 4">
    <name type="scientific">Selenomonas ruminis</name>
    <dbReference type="NCBI Taxonomy" id="2593411"/>
    <lineage>
        <taxon>Bacteria</taxon>
        <taxon>Bacillati</taxon>
        <taxon>Bacillota</taxon>
        <taxon>Negativicutes</taxon>
        <taxon>Selenomonadales</taxon>
        <taxon>Selenomonadaceae</taxon>
        <taxon>Selenomonas</taxon>
    </lineage>
</organism>
<dbReference type="GO" id="GO:0000162">
    <property type="term" value="P:L-tryptophan biosynthetic process"/>
    <property type="evidence" value="ECO:0007669"/>
    <property type="project" value="TreeGrafter"/>
</dbReference>
<dbReference type="PRINTS" id="PR00096">
    <property type="entry name" value="GATASE"/>
</dbReference>
<keyword evidence="1" id="KW-0315">Glutamine amidotransferase</keyword>
<dbReference type="PANTHER" id="PTHR43418:SF4">
    <property type="entry name" value="MULTIFUNCTIONAL TRYPTOPHAN BIOSYNTHESIS PROTEIN"/>
    <property type="match status" value="1"/>
</dbReference>
<dbReference type="Pfam" id="PF00117">
    <property type="entry name" value="GATase"/>
    <property type="match status" value="1"/>
</dbReference>
<comment type="caution">
    <text evidence="3">The sequence shown here is derived from an EMBL/GenBank/DDBJ whole genome shotgun (WGS) entry which is preliminary data.</text>
</comment>
<dbReference type="PANTHER" id="PTHR43418">
    <property type="entry name" value="MULTIFUNCTIONAL TRYPTOPHAN BIOSYNTHESIS PROTEIN-RELATED"/>
    <property type="match status" value="1"/>
</dbReference>
<sequence length="189" mass="20846">MPLLLLDNYDSFTYNVYQLLSELGAEVEVIRHDQITVAEVADRHYDGIVISPGPGVPKDAGISEELIYTLKGKVPMLGICLGHQAIGEVFGGRIVRTGEVVHGKTSPLHHQGTGLYQGLPQDIPIGRYHSLIIDRSTLPDCLEVTSELADGMIMGVRHKEYAIEGIQFHPESILTPDGRTMMQNFLEQL</sequence>
<dbReference type="EMBL" id="VTOY01000008">
    <property type="protein sequence ID" value="TYZ21648.1"/>
    <property type="molecule type" value="Genomic_DNA"/>
</dbReference>
<evidence type="ECO:0000313" key="4">
    <source>
        <dbReference type="Proteomes" id="UP000323646"/>
    </source>
</evidence>